<evidence type="ECO:0000313" key="2">
    <source>
        <dbReference type="Proteomes" id="UP001216253"/>
    </source>
</evidence>
<evidence type="ECO:0000313" key="1">
    <source>
        <dbReference type="EMBL" id="MDE8651019.1"/>
    </source>
</evidence>
<protein>
    <submittedName>
        <fullName evidence="1">Histidine kinase</fullName>
    </submittedName>
</protein>
<organism evidence="1 2">
    <name type="scientific">Novosphingobium album</name>
    <name type="common">ex Liu et al. 2023</name>
    <dbReference type="NCBI Taxonomy" id="3031130"/>
    <lineage>
        <taxon>Bacteria</taxon>
        <taxon>Pseudomonadati</taxon>
        <taxon>Pseudomonadota</taxon>
        <taxon>Alphaproteobacteria</taxon>
        <taxon>Sphingomonadales</taxon>
        <taxon>Sphingomonadaceae</taxon>
        <taxon>Novosphingobium</taxon>
    </lineage>
</organism>
<accession>A0ABT5WLV0</accession>
<dbReference type="Proteomes" id="UP001216253">
    <property type="component" value="Unassembled WGS sequence"/>
</dbReference>
<dbReference type="RefSeq" id="WP_275227108.1">
    <property type="nucleotide sequence ID" value="NZ_JARESE010000012.1"/>
</dbReference>
<gene>
    <name evidence="1" type="ORF">PYV00_04700</name>
</gene>
<name>A0ABT5WLV0_9SPHN</name>
<reference evidence="1 2" key="1">
    <citation type="submission" date="2023-03" db="EMBL/GenBank/DDBJ databases">
        <title>NovoSphingobium album sp. nov. isolated from polycyclic aromatic hydrocarbons- and heavy-metal polluted soil.</title>
        <authorList>
            <person name="Liu Z."/>
            <person name="Wang K."/>
        </authorList>
    </citation>
    <scope>NUCLEOTIDE SEQUENCE [LARGE SCALE GENOMIC DNA]</scope>
    <source>
        <strain evidence="1 2">H3SJ31-1</strain>
    </source>
</reference>
<dbReference type="GO" id="GO:0016301">
    <property type="term" value="F:kinase activity"/>
    <property type="evidence" value="ECO:0007669"/>
    <property type="project" value="UniProtKB-KW"/>
</dbReference>
<dbReference type="EMBL" id="JARESE010000012">
    <property type="protein sequence ID" value="MDE8651019.1"/>
    <property type="molecule type" value="Genomic_DNA"/>
</dbReference>
<keyword evidence="1" id="KW-0418">Kinase</keyword>
<proteinExistence type="predicted"/>
<sequence length="94" mass="10464">MKSAGFKPTPIFRERRRPQLVKFELRNARDEVLDIIVRDVSSRGFSAAAKGAPPTVNEVVSMAMPDGRLLWGMVRWVEDNLFGVEFDTTSAGPA</sequence>
<comment type="caution">
    <text evidence="1">The sequence shown here is derived from an EMBL/GenBank/DDBJ whole genome shotgun (WGS) entry which is preliminary data.</text>
</comment>
<keyword evidence="2" id="KW-1185">Reference proteome</keyword>
<keyword evidence="1" id="KW-0808">Transferase</keyword>